<feature type="domain" description="M23ase beta-sheet core" evidence="3">
    <location>
        <begin position="300"/>
        <end position="396"/>
    </location>
</feature>
<dbReference type="CDD" id="cd12797">
    <property type="entry name" value="M23_peptidase"/>
    <property type="match status" value="1"/>
</dbReference>
<dbReference type="InterPro" id="IPR016047">
    <property type="entry name" value="M23ase_b-sheet_dom"/>
</dbReference>
<dbReference type="PANTHER" id="PTHR21666:SF270">
    <property type="entry name" value="MUREIN HYDROLASE ACTIVATOR ENVC"/>
    <property type="match status" value="1"/>
</dbReference>
<proteinExistence type="predicted"/>
<sequence>MAHLSGVSLTATALLVLAVTASRAPAAMSTAVNYPGQATLGSYGGTIGIRNEVSVNFPPNSLSAGNCDLSIAPNTLPDPDLAYGDTANLFLPVQRGRYFYTISSSCGQPLANPLVTFTVPDYIALNATASEQGRLMYFNLLSDEGETLEGVEVTNVRIFPVDVGATIMANLPLFAFYQATQAVTAVGSSDPPFPDNLYFAHILIFTSATGPTASIGAAGSGRRLLELQNEIQQASDLPTRKLLQNAGAPPAVGTPGGSGGPDGPGGPGAACAGQSGLLYPVNRSYPVEDPFGPRPDGKSFHDGLDINPVPEGSPVVAAHAGTLDIHLSRQGLNGGYGYFIILTGEAGSTLYGHLTPNSATIRQGGNATAGQVIAFSGLSGAVDTPLLHFTYVPNGKIYQSATAVDPVPCFAP</sequence>
<accession>A0AAW1SB80</accession>
<name>A0AAW1SB80_9CHLO</name>
<feature type="compositionally biased region" description="Gly residues" evidence="1">
    <location>
        <begin position="254"/>
        <end position="268"/>
    </location>
</feature>
<dbReference type="PANTHER" id="PTHR21666">
    <property type="entry name" value="PEPTIDASE-RELATED"/>
    <property type="match status" value="1"/>
</dbReference>
<feature type="region of interest" description="Disordered" evidence="1">
    <location>
        <begin position="244"/>
        <end position="272"/>
    </location>
</feature>
<dbReference type="GO" id="GO:0004222">
    <property type="term" value="F:metalloendopeptidase activity"/>
    <property type="evidence" value="ECO:0007669"/>
    <property type="project" value="TreeGrafter"/>
</dbReference>
<feature type="chain" id="PRO_5043688141" description="M23ase beta-sheet core domain-containing protein" evidence="2">
    <location>
        <begin position="19"/>
        <end position="412"/>
    </location>
</feature>
<organism evidence="4 5">
    <name type="scientific">Apatococcus lobatus</name>
    <dbReference type="NCBI Taxonomy" id="904363"/>
    <lineage>
        <taxon>Eukaryota</taxon>
        <taxon>Viridiplantae</taxon>
        <taxon>Chlorophyta</taxon>
        <taxon>core chlorophytes</taxon>
        <taxon>Trebouxiophyceae</taxon>
        <taxon>Chlorellales</taxon>
        <taxon>Chlorellaceae</taxon>
        <taxon>Apatococcus</taxon>
    </lineage>
</organism>
<reference evidence="4 5" key="1">
    <citation type="journal article" date="2024" name="Nat. Commun.">
        <title>Phylogenomics reveals the evolutionary origins of lichenization in chlorophyte algae.</title>
        <authorList>
            <person name="Puginier C."/>
            <person name="Libourel C."/>
            <person name="Otte J."/>
            <person name="Skaloud P."/>
            <person name="Haon M."/>
            <person name="Grisel S."/>
            <person name="Petersen M."/>
            <person name="Berrin J.G."/>
            <person name="Delaux P.M."/>
            <person name="Dal Grande F."/>
            <person name="Keller J."/>
        </authorList>
    </citation>
    <scope>NUCLEOTIDE SEQUENCE [LARGE SCALE GENOMIC DNA]</scope>
    <source>
        <strain evidence="4 5">SAG 2145</strain>
    </source>
</reference>
<evidence type="ECO:0000259" key="3">
    <source>
        <dbReference type="Pfam" id="PF01551"/>
    </source>
</evidence>
<dbReference type="Pfam" id="PF01551">
    <property type="entry name" value="Peptidase_M23"/>
    <property type="match status" value="1"/>
</dbReference>
<dbReference type="AlphaFoldDB" id="A0AAW1SB80"/>
<keyword evidence="2" id="KW-0732">Signal</keyword>
<dbReference type="InterPro" id="IPR011055">
    <property type="entry name" value="Dup_hybrid_motif"/>
</dbReference>
<dbReference type="Proteomes" id="UP001438707">
    <property type="component" value="Unassembled WGS sequence"/>
</dbReference>
<protein>
    <recommendedName>
        <fullName evidence="3">M23ase beta-sheet core domain-containing protein</fullName>
    </recommendedName>
</protein>
<dbReference type="InterPro" id="IPR050570">
    <property type="entry name" value="Cell_wall_metabolism_enzyme"/>
</dbReference>
<gene>
    <name evidence="4" type="ORF">WJX74_006908</name>
</gene>
<evidence type="ECO:0000313" key="4">
    <source>
        <dbReference type="EMBL" id="KAK9843096.1"/>
    </source>
</evidence>
<dbReference type="SUPFAM" id="SSF51261">
    <property type="entry name" value="Duplicated hybrid motif"/>
    <property type="match status" value="1"/>
</dbReference>
<comment type="caution">
    <text evidence="4">The sequence shown here is derived from an EMBL/GenBank/DDBJ whole genome shotgun (WGS) entry which is preliminary data.</text>
</comment>
<dbReference type="Gene3D" id="2.70.70.10">
    <property type="entry name" value="Glucose Permease (Domain IIA)"/>
    <property type="match status" value="1"/>
</dbReference>
<dbReference type="EMBL" id="JALJOS010000002">
    <property type="protein sequence ID" value="KAK9843096.1"/>
    <property type="molecule type" value="Genomic_DNA"/>
</dbReference>
<feature type="signal peptide" evidence="2">
    <location>
        <begin position="1"/>
        <end position="18"/>
    </location>
</feature>
<keyword evidence="5" id="KW-1185">Reference proteome</keyword>
<evidence type="ECO:0000256" key="2">
    <source>
        <dbReference type="SAM" id="SignalP"/>
    </source>
</evidence>
<evidence type="ECO:0000256" key="1">
    <source>
        <dbReference type="SAM" id="MobiDB-lite"/>
    </source>
</evidence>
<evidence type="ECO:0000313" key="5">
    <source>
        <dbReference type="Proteomes" id="UP001438707"/>
    </source>
</evidence>